<dbReference type="EMBL" id="CP043046">
    <property type="protein sequence ID" value="QEI04813.1"/>
    <property type="molecule type" value="Genomic_DNA"/>
</dbReference>
<evidence type="ECO:0000259" key="1">
    <source>
        <dbReference type="Pfam" id="PF01370"/>
    </source>
</evidence>
<proteinExistence type="predicted"/>
<dbReference type="PANTHER" id="PTHR12126:SF11">
    <property type="entry name" value="NADH DEHYDROGENASE [UBIQUINONE] 1 ALPHA SUBCOMPLEX SUBUNIT 9, MITOCHONDRIAL"/>
    <property type="match status" value="1"/>
</dbReference>
<dbReference type="RefSeq" id="WP_148812485.1">
    <property type="nucleotide sequence ID" value="NZ_CP043046.1"/>
</dbReference>
<evidence type="ECO:0000313" key="3">
    <source>
        <dbReference type="Proteomes" id="UP000325161"/>
    </source>
</evidence>
<gene>
    <name evidence="2" type="ORF">FXN63_02370</name>
</gene>
<sequence length="328" mass="36009">MQHVRVLVLGGSGFIGQHLVARLVTQGRSVRVPTRRRNSARDLIMLPTVEVVEANVHDDADLDAQMRDVDAVVNLIGVLHSDRGTPYGKAFATNHVTLPERVAKACQRNGVRRLIHMSALGADSAAPSMYLRSRADGEKTVKAVFAGWPQGELTIFRPSVVFGPEDQFMNKFAFLARWFPVLPVAGSGARMQPVYVGDVVQAIVHALDEPRSIGHTYTLVGPQIYTLGDLVSLAARWSGNERTVLPLPMSIGHLQATFFEMLPGDPLLSRDNLDSLAVDSVHTDLQPPELGVTPTPLETIAPGYLSGQHARTRYDGLRRTKDRHNRTH</sequence>
<dbReference type="OrthoDB" id="5292533at2"/>
<dbReference type="KEGG" id="pacr:FXN63_02370"/>
<keyword evidence="3" id="KW-1185">Reference proteome</keyword>
<dbReference type="InterPro" id="IPR001509">
    <property type="entry name" value="Epimerase_deHydtase"/>
</dbReference>
<dbReference type="GO" id="GO:0044877">
    <property type="term" value="F:protein-containing complex binding"/>
    <property type="evidence" value="ECO:0007669"/>
    <property type="project" value="TreeGrafter"/>
</dbReference>
<name>A0A5C0AU54_9BURK</name>
<evidence type="ECO:0000313" key="2">
    <source>
        <dbReference type="EMBL" id="QEI04813.1"/>
    </source>
</evidence>
<feature type="domain" description="NAD-dependent epimerase/dehydratase" evidence="1">
    <location>
        <begin position="6"/>
        <end position="216"/>
    </location>
</feature>
<dbReference type="Pfam" id="PF01370">
    <property type="entry name" value="Epimerase"/>
    <property type="match status" value="1"/>
</dbReference>
<dbReference type="SUPFAM" id="SSF51735">
    <property type="entry name" value="NAD(P)-binding Rossmann-fold domains"/>
    <property type="match status" value="1"/>
</dbReference>
<organism evidence="2 3">
    <name type="scientific">Pigmentiphaga aceris</name>
    <dbReference type="NCBI Taxonomy" id="1940612"/>
    <lineage>
        <taxon>Bacteria</taxon>
        <taxon>Pseudomonadati</taxon>
        <taxon>Pseudomonadota</taxon>
        <taxon>Betaproteobacteria</taxon>
        <taxon>Burkholderiales</taxon>
        <taxon>Alcaligenaceae</taxon>
        <taxon>Pigmentiphaga</taxon>
    </lineage>
</organism>
<dbReference type="InterPro" id="IPR051207">
    <property type="entry name" value="ComplexI_NDUFA9_subunit"/>
</dbReference>
<accession>A0A5C0AU54</accession>
<dbReference type="Proteomes" id="UP000325161">
    <property type="component" value="Chromosome"/>
</dbReference>
<dbReference type="Gene3D" id="3.40.50.720">
    <property type="entry name" value="NAD(P)-binding Rossmann-like Domain"/>
    <property type="match status" value="1"/>
</dbReference>
<dbReference type="PANTHER" id="PTHR12126">
    <property type="entry name" value="NADH-UBIQUINONE OXIDOREDUCTASE 39 KDA SUBUNIT-RELATED"/>
    <property type="match status" value="1"/>
</dbReference>
<dbReference type="InterPro" id="IPR036291">
    <property type="entry name" value="NAD(P)-bd_dom_sf"/>
</dbReference>
<protein>
    <submittedName>
        <fullName evidence="2">Complex I NDUFA9 subunit family protein</fullName>
    </submittedName>
</protein>
<reference evidence="2 3" key="1">
    <citation type="submission" date="2019-08" db="EMBL/GenBank/DDBJ databases">
        <title>Amphibian skin-associated Pigmentiphaga: genome sequence and occurrence across geography and hosts.</title>
        <authorList>
            <person name="Bletz M.C."/>
            <person name="Bunk B."/>
            <person name="Sproeer C."/>
            <person name="Biwer P."/>
            <person name="Reiter S."/>
            <person name="Rabemananjara F.C.E."/>
            <person name="Schulz S."/>
            <person name="Overmann J."/>
            <person name="Vences M."/>
        </authorList>
    </citation>
    <scope>NUCLEOTIDE SEQUENCE [LARGE SCALE GENOMIC DNA]</scope>
    <source>
        <strain evidence="2 3">Mada1488</strain>
    </source>
</reference>
<dbReference type="CDD" id="cd05271">
    <property type="entry name" value="NDUFA9_like_SDR_a"/>
    <property type="match status" value="1"/>
</dbReference>
<dbReference type="AlphaFoldDB" id="A0A5C0AU54"/>